<name>A0A2J7ZFS3_9CHLO</name>
<dbReference type="Proteomes" id="UP000236333">
    <property type="component" value="Unassembled WGS sequence"/>
</dbReference>
<evidence type="ECO:0000313" key="3">
    <source>
        <dbReference type="Proteomes" id="UP000236333"/>
    </source>
</evidence>
<feature type="compositionally biased region" description="Basic residues" evidence="1">
    <location>
        <begin position="112"/>
        <end position="125"/>
    </location>
</feature>
<feature type="non-terminal residue" evidence="2">
    <location>
        <position position="171"/>
    </location>
</feature>
<protein>
    <submittedName>
        <fullName evidence="2">Uncharacterized protein</fullName>
    </submittedName>
</protein>
<reference evidence="2 3" key="1">
    <citation type="journal article" date="2017" name="Mol. Biol. Evol.">
        <title>The 4-celled Tetrabaena socialis nuclear genome reveals the essential components for genetic control of cell number at the origin of multicellularity in the volvocine lineage.</title>
        <authorList>
            <person name="Featherston J."/>
            <person name="Arakaki Y."/>
            <person name="Hanschen E.R."/>
            <person name="Ferris P.J."/>
            <person name="Michod R.E."/>
            <person name="Olson B.J.S.C."/>
            <person name="Nozaki H."/>
            <person name="Durand P.M."/>
        </authorList>
    </citation>
    <scope>NUCLEOTIDE SEQUENCE [LARGE SCALE GENOMIC DNA]</scope>
    <source>
        <strain evidence="2 3">NIES-571</strain>
    </source>
</reference>
<evidence type="ECO:0000256" key="1">
    <source>
        <dbReference type="SAM" id="MobiDB-lite"/>
    </source>
</evidence>
<feature type="region of interest" description="Disordered" evidence="1">
    <location>
        <begin position="1"/>
        <end position="138"/>
    </location>
</feature>
<accession>A0A2J7ZFS3</accession>
<feature type="region of interest" description="Disordered" evidence="1">
    <location>
        <begin position="151"/>
        <end position="171"/>
    </location>
</feature>
<dbReference type="AlphaFoldDB" id="A0A2J7ZFS3"/>
<gene>
    <name evidence="2" type="ORF">TSOC_015165</name>
</gene>
<comment type="caution">
    <text evidence="2">The sequence shown here is derived from an EMBL/GenBank/DDBJ whole genome shotgun (WGS) entry which is preliminary data.</text>
</comment>
<keyword evidence="3" id="KW-1185">Reference proteome</keyword>
<feature type="compositionally biased region" description="Basic and acidic residues" evidence="1">
    <location>
        <begin position="162"/>
        <end position="171"/>
    </location>
</feature>
<feature type="compositionally biased region" description="Gly residues" evidence="1">
    <location>
        <begin position="126"/>
        <end position="137"/>
    </location>
</feature>
<evidence type="ECO:0000313" key="2">
    <source>
        <dbReference type="EMBL" id="PNG99125.1"/>
    </source>
</evidence>
<feature type="non-terminal residue" evidence="2">
    <location>
        <position position="1"/>
    </location>
</feature>
<sequence length="171" mass="17841">GDVHGWPGLQGHTARAAGARGDEEEPQAPVPAQHALRVPAAGLPLLGERPLHPPHLRRHHRRPITYTSQAGSGAPRPRPGPIRGPRRRLRLQLSFPCQRRRRGRVEADGRHLRGGGGRRRRRRHGGGGGGDGGGGGVAAVAADAAGAAVRAAAGGGAGRRPPGVDDVRHRV</sequence>
<proteinExistence type="predicted"/>
<feature type="compositionally biased region" description="Basic residues" evidence="1">
    <location>
        <begin position="52"/>
        <end position="63"/>
    </location>
</feature>
<dbReference type="EMBL" id="PGGS01004014">
    <property type="protein sequence ID" value="PNG99125.1"/>
    <property type="molecule type" value="Genomic_DNA"/>
</dbReference>
<organism evidence="2 3">
    <name type="scientific">Tetrabaena socialis</name>
    <dbReference type="NCBI Taxonomy" id="47790"/>
    <lineage>
        <taxon>Eukaryota</taxon>
        <taxon>Viridiplantae</taxon>
        <taxon>Chlorophyta</taxon>
        <taxon>core chlorophytes</taxon>
        <taxon>Chlorophyceae</taxon>
        <taxon>CS clade</taxon>
        <taxon>Chlamydomonadales</taxon>
        <taxon>Tetrabaenaceae</taxon>
        <taxon>Tetrabaena</taxon>
    </lineage>
</organism>